<evidence type="ECO:0000256" key="13">
    <source>
        <dbReference type="NCBIfam" id="TIGR04265"/>
    </source>
</evidence>
<comment type="catalytic activity">
    <reaction evidence="12">
        <text>2 a 1,2-diacyl-sn-glycero-3-phospho-(1'-sn-glycerol) = a cardiolipin + glycerol</text>
        <dbReference type="Rhea" id="RHEA:31451"/>
        <dbReference type="ChEBI" id="CHEBI:17754"/>
        <dbReference type="ChEBI" id="CHEBI:62237"/>
        <dbReference type="ChEBI" id="CHEBI:64716"/>
    </reaction>
</comment>
<comment type="subcellular location">
    <subcellularLocation>
        <location evidence="1 12">Cell membrane</location>
        <topology evidence="1 12">Multi-pass membrane protein</topology>
    </subcellularLocation>
</comment>
<dbReference type="CDD" id="cd09112">
    <property type="entry name" value="PLDc_CLS_2"/>
    <property type="match status" value="1"/>
</dbReference>
<dbReference type="GO" id="GO:0032049">
    <property type="term" value="P:cardiolipin biosynthetic process"/>
    <property type="evidence" value="ECO:0007669"/>
    <property type="project" value="UniProtKB-UniRule"/>
</dbReference>
<evidence type="ECO:0000256" key="12">
    <source>
        <dbReference type="HAMAP-Rule" id="MF_01916"/>
    </source>
</evidence>
<keyword evidence="5 12" id="KW-0812">Transmembrane</keyword>
<dbReference type="InterPro" id="IPR022924">
    <property type="entry name" value="Cardiolipin_synthase"/>
</dbReference>
<proteinExistence type="inferred from homology"/>
<comment type="similarity">
    <text evidence="12">Belongs to the phospholipase D family. Cardiolipin synthase subfamily.</text>
</comment>
<dbReference type="CDD" id="cd09110">
    <property type="entry name" value="PLDc_CLS_1"/>
    <property type="match status" value="1"/>
</dbReference>
<feature type="active site" evidence="12">
    <location>
        <position position="402"/>
    </location>
</feature>
<dbReference type="SMART" id="SM00155">
    <property type="entry name" value="PLDc"/>
    <property type="match status" value="2"/>
</dbReference>
<accession>A0A5C1Q9Y2</accession>
<keyword evidence="2 12" id="KW-1003">Cell membrane</keyword>
<dbReference type="Gene3D" id="3.30.870.10">
    <property type="entry name" value="Endonuclease Chain A"/>
    <property type="match status" value="2"/>
</dbReference>
<feature type="domain" description="PLD phosphodiesterase" evidence="14">
    <location>
        <begin position="219"/>
        <end position="246"/>
    </location>
</feature>
<organism evidence="15 16">
    <name type="scientific">Thiospirochaeta perfilievii</name>
    <dbReference type="NCBI Taxonomy" id="252967"/>
    <lineage>
        <taxon>Bacteria</taxon>
        <taxon>Pseudomonadati</taxon>
        <taxon>Spirochaetota</taxon>
        <taxon>Spirochaetia</taxon>
        <taxon>Spirochaetales</taxon>
        <taxon>Spirochaetaceae</taxon>
        <taxon>Thiospirochaeta</taxon>
    </lineage>
</organism>
<evidence type="ECO:0000256" key="1">
    <source>
        <dbReference type="ARBA" id="ARBA00004651"/>
    </source>
</evidence>
<feature type="active site" evidence="12">
    <location>
        <position position="231"/>
    </location>
</feature>
<evidence type="ECO:0000256" key="9">
    <source>
        <dbReference type="ARBA" id="ARBA00023136"/>
    </source>
</evidence>
<dbReference type="NCBIfam" id="TIGR04265">
    <property type="entry name" value="bac_cardiolipin"/>
    <property type="match status" value="1"/>
</dbReference>
<evidence type="ECO:0000256" key="4">
    <source>
        <dbReference type="ARBA" id="ARBA00022679"/>
    </source>
</evidence>
<keyword evidence="10 12" id="KW-0594">Phospholipid biosynthesis</keyword>
<dbReference type="GO" id="GO:0005886">
    <property type="term" value="C:plasma membrane"/>
    <property type="evidence" value="ECO:0007669"/>
    <property type="project" value="UniProtKB-SubCell"/>
</dbReference>
<dbReference type="InterPro" id="IPR001736">
    <property type="entry name" value="PLipase_D/transphosphatidylase"/>
</dbReference>
<feature type="active site" evidence="12">
    <location>
        <position position="224"/>
    </location>
</feature>
<dbReference type="KEGG" id="sper:EW093_06035"/>
<keyword evidence="6" id="KW-0677">Repeat</keyword>
<keyword evidence="4 12" id="KW-0808">Transferase</keyword>
<dbReference type="InterPro" id="IPR030874">
    <property type="entry name" value="Cardiolipin_synth_Firmi"/>
</dbReference>
<reference evidence="15 16" key="2">
    <citation type="submission" date="2019-09" db="EMBL/GenBank/DDBJ databases">
        <title>Complete Genome Sequence and Methylome Analysis of free living Spirochaetas.</title>
        <authorList>
            <person name="Leshcheva N."/>
            <person name="Mikheeva N."/>
        </authorList>
    </citation>
    <scope>NUCLEOTIDE SEQUENCE [LARGE SCALE GENOMIC DNA]</scope>
    <source>
        <strain evidence="15 16">P</strain>
    </source>
</reference>
<evidence type="ECO:0000256" key="11">
    <source>
        <dbReference type="ARBA" id="ARBA00023264"/>
    </source>
</evidence>
<evidence type="ECO:0000256" key="6">
    <source>
        <dbReference type="ARBA" id="ARBA00022737"/>
    </source>
</evidence>
<dbReference type="HAMAP" id="MF_01916">
    <property type="entry name" value="Cardiolipin_synth_Cls"/>
    <property type="match status" value="1"/>
</dbReference>
<dbReference type="GO" id="GO:0008808">
    <property type="term" value="F:cardiolipin synthase activity"/>
    <property type="evidence" value="ECO:0007669"/>
    <property type="project" value="UniProtKB-UniRule"/>
</dbReference>
<feature type="active site" evidence="12">
    <location>
        <position position="407"/>
    </location>
</feature>
<evidence type="ECO:0000313" key="16">
    <source>
        <dbReference type="Proteomes" id="UP000323824"/>
    </source>
</evidence>
<dbReference type="Pfam" id="PF13396">
    <property type="entry name" value="PLDc_N"/>
    <property type="match status" value="1"/>
</dbReference>
<dbReference type="InterPro" id="IPR025202">
    <property type="entry name" value="PLD-like_dom"/>
</dbReference>
<dbReference type="InterPro" id="IPR027379">
    <property type="entry name" value="CLS_N"/>
</dbReference>
<dbReference type="RefSeq" id="WP_149567525.1">
    <property type="nucleotide sequence ID" value="NZ_CP035807.1"/>
</dbReference>
<feature type="transmembrane region" description="Helical" evidence="12">
    <location>
        <begin position="33"/>
        <end position="53"/>
    </location>
</feature>
<keyword evidence="16" id="KW-1185">Reference proteome</keyword>
<dbReference type="EMBL" id="CP035807">
    <property type="protein sequence ID" value="QEN04277.1"/>
    <property type="molecule type" value="Genomic_DNA"/>
</dbReference>
<evidence type="ECO:0000313" key="15">
    <source>
        <dbReference type="EMBL" id="QEN04277.1"/>
    </source>
</evidence>
<dbReference type="Pfam" id="PF13091">
    <property type="entry name" value="PLDc_2"/>
    <property type="match status" value="2"/>
</dbReference>
<dbReference type="OrthoDB" id="9762009at2"/>
<dbReference type="EC" id="2.7.8.-" evidence="12 13"/>
<sequence>MNIINIFKLINIILIVTFCFIVLLDLSKPPEVTFSWLIIILVFQFVGIILYILTGINYKARKIVSYLPEEIYKSELLDIISQQKKIYKNIQTKDEESNDMAKAMSLLLNCSNSIVTLNNTVWLYDSGVKLYDDILYDLKHAKSSIHMEYFIWKSDLLGYKILDILVERASKGVEVRLIFDGVGSFRRISIKYKRILKRAGIEFYYFLDPLAAPLKFLKFNYCNHRKIVVIDGHIGYTGGFNIGDEYITGGKHFNNWQDSHVKLRGDSVRMLQALFLTDWMNSSKERLSDRKYFPLSPATDGLPVQIAVSGPDSKWSSIHQLYFSMITNANNKIYIQSPYFIPDRSIIKALETAALSGVEVHLMMTGNPDKRLPFWTAQTYFESLLSAGVKIYLYKKGFLHSKVIIMDELISTVGSCNMDIRSFHINYEVNAVMYDKSISKKLTQSFLDNIEDCIRVKKGTYKDRKFLYKVRDSLCRLMAPLM</sequence>
<gene>
    <name evidence="15" type="primary">cls</name>
    <name evidence="15" type="ORF">EW093_06035</name>
</gene>
<keyword evidence="8 12" id="KW-0443">Lipid metabolism</keyword>
<keyword evidence="11 12" id="KW-1208">Phospholipid metabolism</keyword>
<reference evidence="15 16" key="1">
    <citation type="submission" date="2019-02" db="EMBL/GenBank/DDBJ databases">
        <authorList>
            <person name="Fomenkov A."/>
            <person name="Dubinina G."/>
            <person name="Grabovich M."/>
            <person name="Vincze T."/>
            <person name="Roberts R.J."/>
        </authorList>
    </citation>
    <scope>NUCLEOTIDE SEQUENCE [LARGE SCALE GENOMIC DNA]</scope>
    <source>
        <strain evidence="15 16">P</strain>
    </source>
</reference>
<keyword evidence="9 12" id="KW-0472">Membrane</keyword>
<protein>
    <recommendedName>
        <fullName evidence="12 13">Cardiolipin synthase</fullName>
        <shortName evidence="12">CL synthase</shortName>
        <ecNumber evidence="12 13">2.7.8.-</ecNumber>
    </recommendedName>
</protein>
<evidence type="ECO:0000259" key="14">
    <source>
        <dbReference type="PROSITE" id="PS50035"/>
    </source>
</evidence>
<comment type="function">
    <text evidence="12">Catalyzes the reversible phosphatidyl group transfer from one phosphatidylglycerol molecule to another to form cardiolipin (CL) (diphosphatidylglycerol) and glycerol.</text>
</comment>
<dbReference type="SUPFAM" id="SSF56024">
    <property type="entry name" value="Phospholipase D/nuclease"/>
    <property type="match status" value="2"/>
</dbReference>
<evidence type="ECO:0000256" key="3">
    <source>
        <dbReference type="ARBA" id="ARBA00022516"/>
    </source>
</evidence>
<evidence type="ECO:0000256" key="7">
    <source>
        <dbReference type="ARBA" id="ARBA00022989"/>
    </source>
</evidence>
<keyword evidence="3 12" id="KW-0444">Lipid biosynthesis</keyword>
<dbReference type="PANTHER" id="PTHR21248:SF22">
    <property type="entry name" value="PHOSPHOLIPASE D"/>
    <property type="match status" value="1"/>
</dbReference>
<dbReference type="PANTHER" id="PTHR21248">
    <property type="entry name" value="CARDIOLIPIN SYNTHASE"/>
    <property type="match status" value="1"/>
</dbReference>
<dbReference type="AlphaFoldDB" id="A0A5C1Q9Y2"/>
<evidence type="ECO:0000256" key="10">
    <source>
        <dbReference type="ARBA" id="ARBA00023209"/>
    </source>
</evidence>
<feature type="active site" evidence="12">
    <location>
        <position position="226"/>
    </location>
</feature>
<feature type="transmembrane region" description="Helical" evidence="12">
    <location>
        <begin position="9"/>
        <end position="27"/>
    </location>
</feature>
<keyword evidence="7 12" id="KW-1133">Transmembrane helix</keyword>
<dbReference type="Proteomes" id="UP000323824">
    <property type="component" value="Chromosome"/>
</dbReference>
<name>A0A5C1Q9Y2_9SPIO</name>
<feature type="active site" evidence="12">
    <location>
        <position position="400"/>
    </location>
</feature>
<dbReference type="PROSITE" id="PS50035">
    <property type="entry name" value="PLD"/>
    <property type="match status" value="2"/>
</dbReference>
<evidence type="ECO:0000256" key="8">
    <source>
        <dbReference type="ARBA" id="ARBA00023098"/>
    </source>
</evidence>
<evidence type="ECO:0000256" key="2">
    <source>
        <dbReference type="ARBA" id="ARBA00022475"/>
    </source>
</evidence>
<evidence type="ECO:0000256" key="5">
    <source>
        <dbReference type="ARBA" id="ARBA00022692"/>
    </source>
</evidence>
<feature type="domain" description="PLD phosphodiesterase" evidence="14">
    <location>
        <begin position="395"/>
        <end position="422"/>
    </location>
</feature>